<proteinExistence type="predicted"/>
<organism evidence="2 3">
    <name type="scientific">Psilocybe cyanescens</name>
    <dbReference type="NCBI Taxonomy" id="93625"/>
    <lineage>
        <taxon>Eukaryota</taxon>
        <taxon>Fungi</taxon>
        <taxon>Dikarya</taxon>
        <taxon>Basidiomycota</taxon>
        <taxon>Agaricomycotina</taxon>
        <taxon>Agaricomycetes</taxon>
        <taxon>Agaricomycetidae</taxon>
        <taxon>Agaricales</taxon>
        <taxon>Agaricineae</taxon>
        <taxon>Strophariaceae</taxon>
        <taxon>Psilocybe</taxon>
    </lineage>
</organism>
<feature type="region of interest" description="Disordered" evidence="1">
    <location>
        <begin position="1"/>
        <end position="70"/>
    </location>
</feature>
<feature type="compositionally biased region" description="Polar residues" evidence="1">
    <location>
        <begin position="1"/>
        <end position="19"/>
    </location>
</feature>
<evidence type="ECO:0000313" key="3">
    <source>
        <dbReference type="Proteomes" id="UP000283269"/>
    </source>
</evidence>
<sequence length="230" mass="26018">MYGGMSTLSKMGRRNQSPGSRRKENKHQKFNVQCPSRKKTEHVSVTSLSRPRSASISDSPQPRPTNLDPQYTYAVPAGCHKNYDHPFVRPVRISLNEMDVFCPFTSPSEAFDQVSRTAHRHSARIASRPQKEIVVVVHRIRDQAKACPAPARDSDSESDSIDRRRVSYMRRQKRGSASGCGENTQGCNRKKRGRCIVGKGRELEDMLTVVVNVEFKSRWIGHMMYTLAAV</sequence>
<gene>
    <name evidence="2" type="ORF">CVT25_001737</name>
</gene>
<dbReference type="AlphaFoldDB" id="A0A409W0C0"/>
<dbReference type="EMBL" id="NHYD01003842">
    <property type="protein sequence ID" value="PPQ71931.1"/>
    <property type="molecule type" value="Genomic_DNA"/>
</dbReference>
<feature type="compositionally biased region" description="Polar residues" evidence="1">
    <location>
        <begin position="43"/>
        <end position="60"/>
    </location>
</feature>
<evidence type="ECO:0000313" key="2">
    <source>
        <dbReference type="EMBL" id="PPQ71931.1"/>
    </source>
</evidence>
<evidence type="ECO:0000256" key="1">
    <source>
        <dbReference type="SAM" id="MobiDB-lite"/>
    </source>
</evidence>
<dbReference type="InParanoid" id="A0A409W0C0"/>
<reference evidence="2 3" key="1">
    <citation type="journal article" date="2018" name="Evol. Lett.">
        <title>Horizontal gene cluster transfer increased hallucinogenic mushroom diversity.</title>
        <authorList>
            <person name="Reynolds H.T."/>
            <person name="Vijayakumar V."/>
            <person name="Gluck-Thaler E."/>
            <person name="Korotkin H.B."/>
            <person name="Matheny P.B."/>
            <person name="Slot J.C."/>
        </authorList>
    </citation>
    <scope>NUCLEOTIDE SEQUENCE [LARGE SCALE GENOMIC DNA]</scope>
    <source>
        <strain evidence="2 3">2631</strain>
    </source>
</reference>
<name>A0A409W0C0_PSICY</name>
<dbReference type="Proteomes" id="UP000283269">
    <property type="component" value="Unassembled WGS sequence"/>
</dbReference>
<comment type="caution">
    <text evidence="2">The sequence shown here is derived from an EMBL/GenBank/DDBJ whole genome shotgun (WGS) entry which is preliminary data.</text>
</comment>
<protein>
    <submittedName>
        <fullName evidence="2">Uncharacterized protein</fullName>
    </submittedName>
</protein>
<keyword evidence="3" id="KW-1185">Reference proteome</keyword>
<accession>A0A409W0C0</accession>